<dbReference type="SUPFAM" id="SSF89095">
    <property type="entry name" value="GatB/YqeY motif"/>
    <property type="match status" value="1"/>
</dbReference>
<proteinExistence type="predicted"/>
<reference evidence="1" key="1">
    <citation type="submission" date="2020-10" db="EMBL/GenBank/DDBJ databases">
        <authorList>
            <person name="Gilroy R."/>
        </authorList>
    </citation>
    <scope>NUCLEOTIDE SEQUENCE</scope>
    <source>
        <strain evidence="1">ChiHecec2B26-709</strain>
    </source>
</reference>
<dbReference type="Proteomes" id="UP000886881">
    <property type="component" value="Unassembled WGS sequence"/>
</dbReference>
<organism evidence="1 2">
    <name type="scientific">Candidatus Cryptobacteroides merdipullorum</name>
    <dbReference type="NCBI Taxonomy" id="2840771"/>
    <lineage>
        <taxon>Bacteria</taxon>
        <taxon>Pseudomonadati</taxon>
        <taxon>Bacteroidota</taxon>
        <taxon>Bacteroidia</taxon>
        <taxon>Bacteroidales</taxon>
        <taxon>Candidatus Cryptobacteroides</taxon>
    </lineage>
</organism>
<dbReference type="AlphaFoldDB" id="A0A9D1GNF5"/>
<protein>
    <submittedName>
        <fullName evidence="1">GatB/YqeY domain-containing protein</fullName>
    </submittedName>
</protein>
<reference evidence="1" key="2">
    <citation type="journal article" date="2021" name="PeerJ">
        <title>Extensive microbial diversity within the chicken gut microbiome revealed by metagenomics and culture.</title>
        <authorList>
            <person name="Gilroy R."/>
            <person name="Ravi A."/>
            <person name="Getino M."/>
            <person name="Pursley I."/>
            <person name="Horton D.L."/>
            <person name="Alikhan N.F."/>
            <person name="Baker D."/>
            <person name="Gharbi K."/>
            <person name="Hall N."/>
            <person name="Watson M."/>
            <person name="Adriaenssens E.M."/>
            <person name="Foster-Nyarko E."/>
            <person name="Jarju S."/>
            <person name="Secka A."/>
            <person name="Antonio M."/>
            <person name="Oren A."/>
            <person name="Chaudhuri R.R."/>
            <person name="La Ragione R."/>
            <person name="Hildebrand F."/>
            <person name="Pallen M.J."/>
        </authorList>
    </citation>
    <scope>NUCLEOTIDE SEQUENCE</scope>
    <source>
        <strain evidence="1">ChiHecec2B26-709</strain>
    </source>
</reference>
<dbReference type="EMBL" id="DVLC01000095">
    <property type="protein sequence ID" value="HIT47203.1"/>
    <property type="molecule type" value="Genomic_DNA"/>
</dbReference>
<dbReference type="PANTHER" id="PTHR28055">
    <property type="entry name" value="ALTERED INHERITANCE OF MITOCHONDRIA PROTEIN 41, MITOCHONDRIAL"/>
    <property type="match status" value="1"/>
</dbReference>
<dbReference type="InterPro" id="IPR019004">
    <property type="entry name" value="YqeY/Aim41"/>
</dbReference>
<dbReference type="InterPro" id="IPR042184">
    <property type="entry name" value="YqeY/Aim41_N"/>
</dbReference>
<dbReference type="Gene3D" id="1.10.1510.10">
    <property type="entry name" value="Uncharacterised protein YqeY/AIM41 PF09424, N-terminal domain"/>
    <property type="match status" value="1"/>
</dbReference>
<dbReference type="GO" id="GO:0016884">
    <property type="term" value="F:carbon-nitrogen ligase activity, with glutamine as amido-N-donor"/>
    <property type="evidence" value="ECO:0007669"/>
    <property type="project" value="InterPro"/>
</dbReference>
<dbReference type="Gene3D" id="1.10.10.410">
    <property type="match status" value="1"/>
</dbReference>
<dbReference type="Pfam" id="PF09424">
    <property type="entry name" value="YqeY"/>
    <property type="match status" value="1"/>
</dbReference>
<evidence type="ECO:0000313" key="2">
    <source>
        <dbReference type="Proteomes" id="UP000886881"/>
    </source>
</evidence>
<dbReference type="InterPro" id="IPR003789">
    <property type="entry name" value="Asn/Gln_tRNA_amidoTrase-B-like"/>
</dbReference>
<sequence>MKLEEQIQKDIMAAMKAHDQVRTNAVRSIKSAILLAKTAEGGKDSLEDADVVKIIMKLAKQRRESAEQYTAAGRPELAENELAEAAVLEEYLPKQLSEAEVEEKLKEIIASVGASSSADMGKVMGVATKQLAGLADGRTISTIVRKLLA</sequence>
<gene>
    <name evidence="1" type="ORF">IAC35_05030</name>
</gene>
<accession>A0A9D1GNF5</accession>
<evidence type="ECO:0000313" key="1">
    <source>
        <dbReference type="EMBL" id="HIT47203.1"/>
    </source>
</evidence>
<name>A0A9D1GNF5_9BACT</name>
<comment type="caution">
    <text evidence="1">The sequence shown here is derived from an EMBL/GenBank/DDBJ whole genome shotgun (WGS) entry which is preliminary data.</text>
</comment>
<dbReference type="PANTHER" id="PTHR28055:SF1">
    <property type="entry name" value="ALTERED INHERITANCE OF MITOCHONDRIA PROTEIN 41, MITOCHONDRIAL"/>
    <property type="match status" value="1"/>
</dbReference>
<dbReference type="InterPro" id="IPR023168">
    <property type="entry name" value="GatB_Yqey_C_2"/>
</dbReference>